<dbReference type="PANTHER" id="PTHR12553:SF54">
    <property type="entry name" value="RIBONUCLEASE Z"/>
    <property type="match status" value="1"/>
</dbReference>
<evidence type="ECO:0000256" key="6">
    <source>
        <dbReference type="ARBA" id="ARBA00022722"/>
    </source>
</evidence>
<proteinExistence type="inferred from homology"/>
<evidence type="ECO:0000256" key="11">
    <source>
        <dbReference type="SAM" id="MobiDB-lite"/>
    </source>
</evidence>
<dbReference type="AlphaFoldDB" id="F4PGJ5"/>
<dbReference type="CDD" id="cd07718">
    <property type="entry name" value="RNaseZ_ELAC1_ELAC2-C-term-like_MBL-fold"/>
    <property type="match status" value="1"/>
</dbReference>
<evidence type="ECO:0000256" key="7">
    <source>
        <dbReference type="ARBA" id="ARBA00022723"/>
    </source>
</evidence>
<protein>
    <recommendedName>
        <fullName evidence="4">ribonuclease Z</fullName>
        <ecNumber evidence="4">3.1.26.11</ecNumber>
    </recommendedName>
</protein>
<reference evidence="13" key="1">
    <citation type="journal article" date="2011" name="Genome Res.">
        <title>Phylogeny-wide analysis of social amoeba genomes highlights ancient origins for complex intercellular communication.</title>
        <authorList>
            <person name="Heidel A.J."/>
            <person name="Lawal H.M."/>
            <person name="Felder M."/>
            <person name="Schilde C."/>
            <person name="Helps N.R."/>
            <person name="Tunggal B."/>
            <person name="Rivero F."/>
            <person name="John U."/>
            <person name="Schleicher M."/>
            <person name="Eichinger L."/>
            <person name="Platzer M."/>
            <person name="Noegel A.A."/>
            <person name="Schaap P."/>
            <person name="Gloeckner G."/>
        </authorList>
    </citation>
    <scope>NUCLEOTIDE SEQUENCE [LARGE SCALE GENOMIC DNA]</scope>
    <source>
        <strain evidence="13">SH3</strain>
    </source>
</reference>
<evidence type="ECO:0000313" key="12">
    <source>
        <dbReference type="EMBL" id="EGG24829.1"/>
    </source>
</evidence>
<dbReference type="Gene3D" id="3.60.15.10">
    <property type="entry name" value="Ribonuclease Z/Hydroxyacylglutathione hydrolase-like"/>
    <property type="match status" value="3"/>
</dbReference>
<dbReference type="GO" id="GO:1990180">
    <property type="term" value="P:mitochondrial tRNA 3'-end processing"/>
    <property type="evidence" value="ECO:0007669"/>
    <property type="project" value="TreeGrafter"/>
</dbReference>
<keyword evidence="6" id="KW-0540">Nuclease</keyword>
<keyword evidence="10" id="KW-0862">Zinc</keyword>
<accession>F4PGJ5</accession>
<evidence type="ECO:0000256" key="10">
    <source>
        <dbReference type="ARBA" id="ARBA00022833"/>
    </source>
</evidence>
<evidence type="ECO:0000256" key="4">
    <source>
        <dbReference type="ARBA" id="ARBA00012477"/>
    </source>
</evidence>
<evidence type="ECO:0000256" key="1">
    <source>
        <dbReference type="ARBA" id="ARBA00000402"/>
    </source>
</evidence>
<evidence type="ECO:0000256" key="5">
    <source>
        <dbReference type="ARBA" id="ARBA00022694"/>
    </source>
</evidence>
<keyword evidence="8" id="KW-0255">Endonuclease</keyword>
<evidence type="ECO:0000313" key="13">
    <source>
        <dbReference type="Proteomes" id="UP000007797"/>
    </source>
</evidence>
<feature type="compositionally biased region" description="Basic and acidic residues" evidence="11">
    <location>
        <begin position="42"/>
        <end position="63"/>
    </location>
</feature>
<dbReference type="PANTHER" id="PTHR12553">
    <property type="entry name" value="ZINC PHOSPHODIESTERASE ELAC PROTEIN 2"/>
    <property type="match status" value="1"/>
</dbReference>
<dbReference type="GO" id="GO:0046872">
    <property type="term" value="F:metal ion binding"/>
    <property type="evidence" value="ECO:0007669"/>
    <property type="project" value="UniProtKB-KW"/>
</dbReference>
<dbReference type="OMA" id="HEATFHD"/>
<dbReference type="EMBL" id="GL883006">
    <property type="protein sequence ID" value="EGG24829.1"/>
    <property type="molecule type" value="Genomic_DNA"/>
</dbReference>
<comment type="similarity">
    <text evidence="3">Belongs to the RNase Z family.</text>
</comment>
<feature type="compositionally biased region" description="Polar residues" evidence="11">
    <location>
        <begin position="83"/>
        <end position="92"/>
    </location>
</feature>
<evidence type="ECO:0000256" key="2">
    <source>
        <dbReference type="ARBA" id="ARBA00001947"/>
    </source>
</evidence>
<gene>
    <name evidence="12" type="ORF">DFA_03074</name>
</gene>
<dbReference type="STRING" id="1054147.F4PGJ5"/>
<organism evidence="12 13">
    <name type="scientific">Cavenderia fasciculata</name>
    <name type="common">Slime mold</name>
    <name type="synonym">Dictyostelium fasciculatum</name>
    <dbReference type="NCBI Taxonomy" id="261658"/>
    <lineage>
        <taxon>Eukaryota</taxon>
        <taxon>Amoebozoa</taxon>
        <taxon>Evosea</taxon>
        <taxon>Eumycetozoa</taxon>
        <taxon>Dictyostelia</taxon>
        <taxon>Acytosteliales</taxon>
        <taxon>Cavenderiaceae</taxon>
        <taxon>Cavenderia</taxon>
    </lineage>
</organism>
<sequence>MNINHINNNTSSDTTTTTTIDNNQVVENNCINNNNSNSNNNQEHKHQQPQEHIKKRFKSDYDQSSKQQQQQPKQQKQQPNKQTEQVLPSTQKQQKETDSKRIETEKMKAGVKILSSGGGYTDPSIVIISQEKKYVFNLGNGINRQNTKNRFFDSNHLFLTHFSPSTMTDFPNYLLRTRSDFSVVGPSNTSHAILSHRYYIGRGKKSIHITECTPENDICLSDENVSVYPIVLKPSNVLSNTTTSPTPLKQRKKYNFIHQFKKELASNNQFKLKVGENSSQQAKSFYDWTLLRGSIVHSYSGHPSVTTYEIDQYLVYQLMKLEQDIKREDRLPFRPANYKDIKAYLYGPLIESDQHNKSFKNGTIRVSQQQDEFFAIESRHFRLIRRIDNITPITLRERHQMMKMRAKKFTEDKVFGPVQSHVHTLEPHRRNLDENGQEDIVGKFDNQRAIELGVPAGPLRAKICKGQPVTTANGTVVTPDQVMSPSVIGPAVLVISIPHRSYLQALLTNPTIQANCFEDSDLYQKEMRSGLVCHMVSEELINTPEYTSFINKFGSRWRHLLFNDQCAYHELTVKSAQMTNALHEIAPTYFHPLHTSYPEKPITYKNVFKHADKVDRARFQHVVFLNPLSPIDQSPVLDANMCTESVDTSFSYGIQESSGKELLISSPSSPSPYVQQVEKMIEGLSRQELEIVFLGTGCSQSSEYRDETCIYLDLFEKGGIMMDVGGGSYSQMFRKYGEEVTTKKLAALRFIFISHMHTDHHEGIQKILEMRHLALDKLGVAEDDIERRELAILSQSGARFYISEIHNSLTLGKNLWSYVQYYRTPNIHESDDPRVDRLSKFLKKHLSLESFKVINVIHSFGATGIEIKSTSGWSVAYSGDTAFCPALYNGLRDVTVFIHEATFTDDQHEFAKAKSHCTFGQAIETSEQK</sequence>
<dbReference type="Pfam" id="PF23023">
    <property type="entry name" value="Anti-Pycsar_Apyc1"/>
    <property type="match status" value="1"/>
</dbReference>
<comment type="cofactor">
    <cofactor evidence="2">
        <name>Zn(2+)</name>
        <dbReference type="ChEBI" id="CHEBI:29105"/>
    </cofactor>
</comment>
<dbReference type="RefSeq" id="XP_004362680.1">
    <property type="nucleotide sequence ID" value="XM_004362623.1"/>
</dbReference>
<evidence type="ECO:0000256" key="8">
    <source>
        <dbReference type="ARBA" id="ARBA00022759"/>
    </source>
</evidence>
<dbReference type="SUPFAM" id="SSF56281">
    <property type="entry name" value="Metallo-hydrolase/oxidoreductase"/>
    <property type="match status" value="2"/>
</dbReference>
<dbReference type="GO" id="GO:0005739">
    <property type="term" value="C:mitochondrion"/>
    <property type="evidence" value="ECO:0007669"/>
    <property type="project" value="TreeGrafter"/>
</dbReference>
<keyword evidence="9" id="KW-0378">Hydrolase</keyword>
<dbReference type="InterPro" id="IPR036866">
    <property type="entry name" value="RibonucZ/Hydroxyglut_hydro"/>
</dbReference>
<name>F4PGJ5_CACFS</name>
<dbReference type="EC" id="3.1.26.11" evidence="4"/>
<feature type="compositionally biased region" description="Basic and acidic residues" evidence="11">
    <location>
        <begin position="93"/>
        <end position="104"/>
    </location>
</feature>
<keyword evidence="13" id="KW-1185">Reference proteome</keyword>
<dbReference type="Proteomes" id="UP000007797">
    <property type="component" value="Unassembled WGS sequence"/>
</dbReference>
<keyword evidence="7" id="KW-0479">Metal-binding</keyword>
<feature type="compositionally biased region" description="Low complexity" evidence="11">
    <location>
        <begin position="64"/>
        <end position="82"/>
    </location>
</feature>
<comment type="catalytic activity">
    <reaction evidence="1">
        <text>Endonucleolytic cleavage of RNA, removing extra 3' nucleotides from tRNA precursor, generating 3' termini of tRNAs. A 3'-hydroxy group is left at the tRNA terminus and a 5'-phosphoryl group is left at the trailer molecule.</text>
        <dbReference type="EC" id="3.1.26.11"/>
    </reaction>
</comment>
<dbReference type="GeneID" id="14877361"/>
<dbReference type="InterPro" id="IPR047151">
    <property type="entry name" value="RNZ2-like"/>
</dbReference>
<evidence type="ECO:0000256" key="3">
    <source>
        <dbReference type="ARBA" id="ARBA00007823"/>
    </source>
</evidence>
<keyword evidence="5" id="KW-0819">tRNA processing</keyword>
<dbReference type="GO" id="GO:0042781">
    <property type="term" value="F:3'-tRNA processing endoribonuclease activity"/>
    <property type="evidence" value="ECO:0007669"/>
    <property type="project" value="UniProtKB-EC"/>
</dbReference>
<dbReference type="OrthoDB" id="527344at2759"/>
<evidence type="ECO:0000256" key="9">
    <source>
        <dbReference type="ARBA" id="ARBA00022801"/>
    </source>
</evidence>
<feature type="region of interest" description="Disordered" evidence="11">
    <location>
        <begin position="28"/>
        <end position="104"/>
    </location>
</feature>
<feature type="compositionally biased region" description="Low complexity" evidence="11">
    <location>
        <begin position="28"/>
        <end position="41"/>
    </location>
</feature>
<dbReference type="KEGG" id="dfa:DFA_03074"/>